<proteinExistence type="predicted"/>
<dbReference type="EMBL" id="FMXM01000024">
    <property type="protein sequence ID" value="SDA96580.1"/>
    <property type="molecule type" value="Genomic_DNA"/>
</dbReference>
<gene>
    <name evidence="2" type="ORF">SAMN02927914_05681</name>
</gene>
<evidence type="ECO:0000313" key="2">
    <source>
        <dbReference type="EMBL" id="SDA96580.1"/>
    </source>
</evidence>
<reference evidence="2 3" key="1">
    <citation type="submission" date="2016-10" db="EMBL/GenBank/DDBJ databases">
        <authorList>
            <person name="de Groot N.N."/>
        </authorList>
    </citation>
    <scope>NUCLEOTIDE SEQUENCE [LARGE SCALE GENOMIC DNA]</scope>
    <source>
        <strain evidence="2 3">CGMCC 1.12097</strain>
    </source>
</reference>
<dbReference type="Proteomes" id="UP000198588">
    <property type="component" value="Unassembled WGS sequence"/>
</dbReference>
<organism evidence="2 3">
    <name type="scientific">Mesorhizobium qingshengii</name>
    <dbReference type="NCBI Taxonomy" id="1165689"/>
    <lineage>
        <taxon>Bacteria</taxon>
        <taxon>Pseudomonadati</taxon>
        <taxon>Pseudomonadota</taxon>
        <taxon>Alphaproteobacteria</taxon>
        <taxon>Hyphomicrobiales</taxon>
        <taxon>Phyllobacteriaceae</taxon>
        <taxon>Mesorhizobium</taxon>
    </lineage>
</organism>
<sequence length="255" mass="26518">MATIAGRIASRGAKHAPLLISAPFAAACTAAEVQKREPPPSHAQRLRAWCGLEPGLEADQRCGYASHPGSSGAAMLAGNVTARHGNVVESDARKPVGLISRNPALRPAGSASRTIEGGRAAGAEARARVENVRCQIAVSQARMSSIERIRPDGSPARDEVPALQEVFGVDGADDDGSTADASAPAQPRKAFLDQRRAKPAASVVAVDQSCPIGRQRAGRASDPCGSRAGRHSAYHSRSNASSRRPGSRGERQARA</sequence>
<feature type="region of interest" description="Disordered" evidence="1">
    <location>
        <begin position="169"/>
        <end position="255"/>
    </location>
</feature>
<feature type="compositionally biased region" description="Polar residues" evidence="1">
    <location>
        <begin position="235"/>
        <end position="244"/>
    </location>
</feature>
<accession>A0A1G5ZPT6</accession>
<protein>
    <submittedName>
        <fullName evidence="2">Uncharacterized protein</fullName>
    </submittedName>
</protein>
<dbReference type="PROSITE" id="PS51257">
    <property type="entry name" value="PROKAR_LIPOPROTEIN"/>
    <property type="match status" value="1"/>
</dbReference>
<name>A0A1G5ZPT6_9HYPH</name>
<evidence type="ECO:0000256" key="1">
    <source>
        <dbReference type="SAM" id="MobiDB-lite"/>
    </source>
</evidence>
<dbReference type="AlphaFoldDB" id="A0A1G5ZPT6"/>
<evidence type="ECO:0000313" key="3">
    <source>
        <dbReference type="Proteomes" id="UP000198588"/>
    </source>
</evidence>